<proteinExistence type="predicted"/>
<sequence length="258" mass="29901">MLMTTLNIVDFMLSVDGCRTATDEWNKCCSNFLRIKDLIPANYVFNISDGQLNWMRNYKNYPEFCAAIGIYEKKLILILYPMNDDGKRIEEKEYPCSYLIELTHDLKLQEVQEYTIVKNTVLSKGFEKIEKNSDMAFPVSNKPILEQDKAVEAIESWRDSGMDWIYKECKESEGEGIFRKFYVPTADLCLSDDGLSKITCSFGLKYNDIYGKMLTTLIFISFHESLQNSERVQMTTNTYDWAKPCPPICRIPDVGCEF</sequence>
<keyword evidence="2" id="KW-1185">Reference proteome</keyword>
<accession>A0A316WGZ8</accession>
<reference evidence="1" key="1">
    <citation type="submission" date="2018-04" db="EMBL/GenBank/DDBJ databases">
        <title>Draft Genome Sequences of Chryseobacterium lactis NCTC11390T isolated from milk, Chryseobacterium oncorhynchi 701B-08T from rainbow trout, and Chryseobacterium viscerum 687B-08T from diseased fish.</title>
        <authorList>
            <person name="Jeong J.-J."/>
            <person name="Lee Y.J."/>
            <person name="Pathiraja D."/>
            <person name="Park B."/>
            <person name="Choi I.-G."/>
            <person name="Kim K.D."/>
        </authorList>
    </citation>
    <scope>NUCLEOTIDE SEQUENCE [LARGE SCALE GENOMIC DNA]</scope>
    <source>
        <strain evidence="1">701B-08</strain>
    </source>
</reference>
<dbReference type="EMBL" id="PPEI02000007">
    <property type="protein sequence ID" value="PWN60722.1"/>
    <property type="molecule type" value="Genomic_DNA"/>
</dbReference>
<evidence type="ECO:0000313" key="2">
    <source>
        <dbReference type="Proteomes" id="UP000236182"/>
    </source>
</evidence>
<dbReference type="Proteomes" id="UP000236182">
    <property type="component" value="Unassembled WGS sequence"/>
</dbReference>
<gene>
    <name evidence="1" type="ORF">C1638_019835</name>
</gene>
<comment type="caution">
    <text evidence="1">The sequence shown here is derived from an EMBL/GenBank/DDBJ whole genome shotgun (WGS) entry which is preliminary data.</text>
</comment>
<dbReference type="OrthoDB" id="714053at2"/>
<organism evidence="1 2">
    <name type="scientific">Chryseobacterium oncorhynchi</name>
    <dbReference type="NCBI Taxonomy" id="741074"/>
    <lineage>
        <taxon>Bacteria</taxon>
        <taxon>Pseudomonadati</taxon>
        <taxon>Bacteroidota</taxon>
        <taxon>Flavobacteriia</taxon>
        <taxon>Flavobacteriales</taxon>
        <taxon>Weeksellaceae</taxon>
        <taxon>Chryseobacterium group</taxon>
        <taxon>Chryseobacterium</taxon>
    </lineage>
</organism>
<dbReference type="AlphaFoldDB" id="A0A316WGZ8"/>
<name>A0A316WGZ8_9FLAO</name>
<evidence type="ECO:0000313" key="1">
    <source>
        <dbReference type="EMBL" id="PWN60722.1"/>
    </source>
</evidence>
<protein>
    <submittedName>
        <fullName evidence="1">Uncharacterized protein</fullName>
    </submittedName>
</protein>